<dbReference type="CDD" id="cd06503">
    <property type="entry name" value="ATP-synt_Fo_b"/>
    <property type="match status" value="1"/>
</dbReference>
<keyword evidence="7 13" id="KW-1133">Transmembrane helix</keyword>
<comment type="caution">
    <text evidence="16">The sequence shown here is derived from an EMBL/GenBank/DDBJ whole genome shotgun (WGS) entry which is preliminary data.</text>
</comment>
<evidence type="ECO:0000256" key="8">
    <source>
        <dbReference type="ARBA" id="ARBA00023065"/>
    </source>
</evidence>
<dbReference type="InterPro" id="IPR028987">
    <property type="entry name" value="ATP_synth_B-like_membr_sf"/>
</dbReference>
<keyword evidence="9 13" id="KW-0472">Membrane</keyword>
<evidence type="ECO:0000256" key="4">
    <source>
        <dbReference type="ARBA" id="ARBA00022547"/>
    </source>
</evidence>
<sequence>MSELLHSLGIEWPILIAQLVNFAILLFILERFVYRPIIKLLDKRREDIATSAKRDEEIRAKLGEMDIARERVLTEARAQSQKILDEAKEDAERLRGKMILAAQEEIARNKADAERRLEASRVRLLAEVKGEIGTLIVDTIEKTLGDVLDERTQGKMVEQALAAIREGQKK</sequence>
<evidence type="ECO:0000256" key="6">
    <source>
        <dbReference type="ARBA" id="ARBA00022781"/>
    </source>
</evidence>
<evidence type="ECO:0000256" key="11">
    <source>
        <dbReference type="ARBA" id="ARBA00025198"/>
    </source>
</evidence>
<keyword evidence="15" id="KW-0175">Coiled coil</keyword>
<dbReference type="InterPro" id="IPR050059">
    <property type="entry name" value="ATP_synthase_B_chain"/>
</dbReference>
<keyword evidence="10 13" id="KW-0066">ATP synthesis</keyword>
<comment type="function">
    <text evidence="13">Component of the F(0) channel, it forms part of the peripheral stalk, linking F(1) to F(0).</text>
</comment>
<evidence type="ECO:0000256" key="3">
    <source>
        <dbReference type="ARBA" id="ARBA00022475"/>
    </source>
</evidence>
<keyword evidence="6 13" id="KW-0375">Hydrogen ion transport</keyword>
<dbReference type="Pfam" id="PF00430">
    <property type="entry name" value="ATP-synt_B"/>
    <property type="match status" value="1"/>
</dbReference>
<keyword evidence="3 13" id="KW-1003">Cell membrane</keyword>
<dbReference type="Proteomes" id="UP000178121">
    <property type="component" value="Unassembled WGS sequence"/>
</dbReference>
<dbReference type="GO" id="GO:0045259">
    <property type="term" value="C:proton-transporting ATP synthase complex"/>
    <property type="evidence" value="ECO:0007669"/>
    <property type="project" value="UniProtKB-KW"/>
</dbReference>
<dbReference type="PANTHER" id="PTHR33445:SF1">
    <property type="entry name" value="ATP SYNTHASE SUBUNIT B"/>
    <property type="match status" value="1"/>
</dbReference>
<evidence type="ECO:0000256" key="15">
    <source>
        <dbReference type="SAM" id="Coils"/>
    </source>
</evidence>
<dbReference type="AlphaFoldDB" id="A0A1G2M9Q4"/>
<evidence type="ECO:0000313" key="17">
    <source>
        <dbReference type="Proteomes" id="UP000178121"/>
    </source>
</evidence>
<dbReference type="InterPro" id="IPR005864">
    <property type="entry name" value="ATP_synth_F0_bsu_bac"/>
</dbReference>
<evidence type="ECO:0000256" key="12">
    <source>
        <dbReference type="ARBA" id="ARBA00037847"/>
    </source>
</evidence>
<dbReference type="HAMAP" id="MF_01398">
    <property type="entry name" value="ATP_synth_b_bprime"/>
    <property type="match status" value="1"/>
</dbReference>
<evidence type="ECO:0000256" key="7">
    <source>
        <dbReference type="ARBA" id="ARBA00022989"/>
    </source>
</evidence>
<dbReference type="EMBL" id="MHRI01000028">
    <property type="protein sequence ID" value="OHA20578.1"/>
    <property type="molecule type" value="Genomic_DNA"/>
</dbReference>
<evidence type="ECO:0000256" key="1">
    <source>
        <dbReference type="ARBA" id="ARBA00005513"/>
    </source>
</evidence>
<comment type="similarity">
    <text evidence="1 13 14">Belongs to the ATPase B chain family.</text>
</comment>
<feature type="transmembrane region" description="Helical" evidence="13">
    <location>
        <begin position="12"/>
        <end position="34"/>
    </location>
</feature>
<gene>
    <name evidence="13" type="primary">atpF</name>
    <name evidence="16" type="ORF">A2849_03145</name>
</gene>
<organism evidence="16 17">
    <name type="scientific">Candidatus Taylorbacteria bacterium RIFCSPHIGHO2_01_FULL_51_15</name>
    <dbReference type="NCBI Taxonomy" id="1802304"/>
    <lineage>
        <taxon>Bacteria</taxon>
        <taxon>Candidatus Tayloriibacteriota</taxon>
    </lineage>
</organism>
<evidence type="ECO:0000256" key="13">
    <source>
        <dbReference type="HAMAP-Rule" id="MF_01398"/>
    </source>
</evidence>
<protein>
    <recommendedName>
        <fullName evidence="13">ATP synthase subunit b</fullName>
    </recommendedName>
    <alternativeName>
        <fullName evidence="13">ATP synthase F(0) sector subunit b</fullName>
    </alternativeName>
    <alternativeName>
        <fullName evidence="13">ATPase subunit I</fullName>
    </alternativeName>
    <alternativeName>
        <fullName evidence="13">F-type ATPase subunit b</fullName>
        <shortName evidence="13">F-ATPase subunit b</shortName>
    </alternativeName>
</protein>
<dbReference type="NCBIfam" id="TIGR01144">
    <property type="entry name" value="ATP_synt_b"/>
    <property type="match status" value="1"/>
</dbReference>
<dbReference type="GO" id="GO:0012505">
    <property type="term" value="C:endomembrane system"/>
    <property type="evidence" value="ECO:0007669"/>
    <property type="project" value="UniProtKB-SubCell"/>
</dbReference>
<dbReference type="PANTHER" id="PTHR33445">
    <property type="entry name" value="ATP SYNTHASE SUBUNIT B', CHLOROPLASTIC"/>
    <property type="match status" value="1"/>
</dbReference>
<evidence type="ECO:0000256" key="10">
    <source>
        <dbReference type="ARBA" id="ARBA00023310"/>
    </source>
</evidence>
<dbReference type="SUPFAM" id="SSF81573">
    <property type="entry name" value="F1F0 ATP synthase subunit B, membrane domain"/>
    <property type="match status" value="1"/>
</dbReference>
<dbReference type="GO" id="GO:0046961">
    <property type="term" value="F:proton-transporting ATPase activity, rotational mechanism"/>
    <property type="evidence" value="ECO:0007669"/>
    <property type="project" value="TreeGrafter"/>
</dbReference>
<evidence type="ECO:0000256" key="2">
    <source>
        <dbReference type="ARBA" id="ARBA00022448"/>
    </source>
</evidence>
<feature type="coiled-coil region" evidence="15">
    <location>
        <begin position="77"/>
        <end position="123"/>
    </location>
</feature>
<name>A0A1G2M9Q4_9BACT</name>
<dbReference type="GO" id="GO:0005886">
    <property type="term" value="C:plasma membrane"/>
    <property type="evidence" value="ECO:0007669"/>
    <property type="project" value="UniProtKB-SubCell"/>
</dbReference>
<keyword evidence="8 13" id="KW-0406">Ion transport</keyword>
<comment type="subcellular location">
    <subcellularLocation>
        <location evidence="13">Cell membrane</location>
        <topology evidence="13">Single-pass membrane protein</topology>
    </subcellularLocation>
    <subcellularLocation>
        <location evidence="12">Endomembrane system</location>
        <topology evidence="12">Single-pass membrane protein</topology>
    </subcellularLocation>
</comment>
<evidence type="ECO:0000256" key="5">
    <source>
        <dbReference type="ARBA" id="ARBA00022692"/>
    </source>
</evidence>
<evidence type="ECO:0000256" key="14">
    <source>
        <dbReference type="RuleBase" id="RU003848"/>
    </source>
</evidence>
<comment type="subunit">
    <text evidence="13">F-type ATPases have 2 components, F(1) - the catalytic core - and F(0) - the membrane proton channel. F(1) has five subunits: alpha(3), beta(3), gamma(1), delta(1), epsilon(1). F(0) has three main subunits: a(1), b(2) and c(10-14). The alpha and beta chains form an alternating ring which encloses part of the gamma chain. F(1) is attached to F(0) by a central stalk formed by the gamma and epsilon chains, while a peripheral stalk is formed by the delta and b chains.</text>
</comment>
<reference evidence="16 17" key="1">
    <citation type="journal article" date="2016" name="Nat. Commun.">
        <title>Thousands of microbial genomes shed light on interconnected biogeochemical processes in an aquifer system.</title>
        <authorList>
            <person name="Anantharaman K."/>
            <person name="Brown C.T."/>
            <person name="Hug L.A."/>
            <person name="Sharon I."/>
            <person name="Castelle C.J."/>
            <person name="Probst A.J."/>
            <person name="Thomas B.C."/>
            <person name="Singh A."/>
            <person name="Wilkins M.J."/>
            <person name="Karaoz U."/>
            <person name="Brodie E.L."/>
            <person name="Williams K.H."/>
            <person name="Hubbard S.S."/>
            <person name="Banfield J.F."/>
        </authorList>
    </citation>
    <scope>NUCLEOTIDE SEQUENCE [LARGE SCALE GENOMIC DNA]</scope>
</reference>
<keyword evidence="5 13" id="KW-0812">Transmembrane</keyword>
<keyword evidence="2 13" id="KW-0813">Transport</keyword>
<accession>A0A1G2M9Q4</accession>
<keyword evidence="4 13" id="KW-0138">CF(0)</keyword>
<comment type="function">
    <text evidence="11 13">F(1)F(0) ATP synthase produces ATP from ADP in the presence of a proton or sodium gradient. F-type ATPases consist of two structural domains, F(1) containing the extramembraneous catalytic core and F(0) containing the membrane proton channel, linked together by a central stalk and a peripheral stalk. During catalysis, ATP synthesis in the catalytic domain of F(1) is coupled via a rotary mechanism of the central stalk subunits to proton translocation.</text>
</comment>
<dbReference type="InterPro" id="IPR002146">
    <property type="entry name" value="ATP_synth_b/b'su_bac/chlpt"/>
</dbReference>
<evidence type="ECO:0000313" key="16">
    <source>
        <dbReference type="EMBL" id="OHA20578.1"/>
    </source>
</evidence>
<evidence type="ECO:0000256" key="9">
    <source>
        <dbReference type="ARBA" id="ARBA00023136"/>
    </source>
</evidence>
<dbReference type="GO" id="GO:0046933">
    <property type="term" value="F:proton-transporting ATP synthase activity, rotational mechanism"/>
    <property type="evidence" value="ECO:0007669"/>
    <property type="project" value="UniProtKB-UniRule"/>
</dbReference>
<proteinExistence type="inferred from homology"/>